<evidence type="ECO:0000256" key="3">
    <source>
        <dbReference type="SAM" id="MobiDB-lite"/>
    </source>
</evidence>
<feature type="region of interest" description="Disordered" evidence="3">
    <location>
        <begin position="222"/>
        <end position="283"/>
    </location>
</feature>
<dbReference type="OrthoDB" id="265795at2759"/>
<dbReference type="EMBL" id="CAJHUC010002014">
    <property type="protein sequence ID" value="CAD7702963.1"/>
    <property type="molecule type" value="Genomic_DNA"/>
</dbReference>
<dbReference type="GO" id="GO:0051028">
    <property type="term" value="P:mRNA transport"/>
    <property type="evidence" value="ECO:0007669"/>
    <property type="project" value="TreeGrafter"/>
</dbReference>
<dbReference type="Gene3D" id="1.10.8.1120">
    <property type="entry name" value="Histone RNA hairpin-binding protein RNA-binding domain"/>
    <property type="match status" value="1"/>
</dbReference>
<dbReference type="FunFam" id="1.10.8.1120:FF:000001">
    <property type="entry name" value="Histone RNA hairpin-binding protein-like"/>
    <property type="match status" value="1"/>
</dbReference>
<proteinExistence type="inferred from homology"/>
<feature type="domain" description="Histone RNA hairpin-binding protein RNA-binding" evidence="4">
    <location>
        <begin position="30"/>
        <end position="103"/>
    </location>
</feature>
<accession>A0A8S1J703</accession>
<dbReference type="Proteomes" id="UP000708148">
    <property type="component" value="Unassembled WGS sequence"/>
</dbReference>
<dbReference type="InterPro" id="IPR026502">
    <property type="entry name" value="SLBP1/SLBP2"/>
</dbReference>
<dbReference type="PANTHER" id="PTHR17408">
    <property type="entry name" value="HISTONE RNA HAIRPIN-BINDING PROTEIN"/>
    <property type="match status" value="1"/>
</dbReference>
<feature type="compositionally biased region" description="Gly residues" evidence="3">
    <location>
        <begin position="311"/>
        <end position="324"/>
    </location>
</feature>
<feature type="compositionally biased region" description="Acidic residues" evidence="3">
    <location>
        <begin position="349"/>
        <end position="359"/>
    </location>
</feature>
<dbReference type="InterPro" id="IPR029344">
    <property type="entry name" value="SLBP_RNA_bind"/>
</dbReference>
<feature type="compositionally biased region" description="Acidic residues" evidence="3">
    <location>
        <begin position="1"/>
        <end position="12"/>
    </location>
</feature>
<dbReference type="PANTHER" id="PTHR17408:SF0">
    <property type="entry name" value="HISTONE RNA HAIRPIN-BINDING PROTEIN"/>
    <property type="match status" value="1"/>
</dbReference>
<dbReference type="GO" id="GO:0006398">
    <property type="term" value="P:mRNA 3'-end processing by stem-loop binding and cleavage"/>
    <property type="evidence" value="ECO:0007669"/>
    <property type="project" value="TreeGrafter"/>
</dbReference>
<evidence type="ECO:0000313" key="6">
    <source>
        <dbReference type="Proteomes" id="UP000708148"/>
    </source>
</evidence>
<dbReference type="GO" id="GO:0071207">
    <property type="term" value="F:histone pre-mRNA stem-loop binding"/>
    <property type="evidence" value="ECO:0007669"/>
    <property type="project" value="TreeGrafter"/>
</dbReference>
<dbReference type="AlphaFoldDB" id="A0A8S1J703"/>
<sequence length="411" mass="45080">MSWADMVDEDGGGDVPPAGDGGRARGGRETDETRLRWRQKQIDLGKRTLGYRRYTESVPRDQRRKRFRLSCHPETPEKYQTCSKRSFQGQITKWRKLLHWWDEPGHRDAMTRDCSPKVDYIGSFAQLSLGSPMPVSPIGCWRVPGQCSGWGWYGIPANWGMYGSPYPWMMHPMAHGYHSPGWYPNASPCPSTPSQWSTHSPESRRWDPIRWPLADDHVGLPFTTPPHQKFTEGRVGWAKKGRRAKHRHNHGSRGSNKENDLAPATSGDGGSEGWPPATSHTWYVDSGLNNAEMAVDKEASAGEDLSDEESGAGGDENGGFGGAVGTALVNADGVRIDNGEGREGRAEGVSDDLDDEYGDENASPGFRVAGVENDKFSKVGMEGLGRGSAGNGANAMKSMRAMRDIGNSFVG</sequence>
<gene>
    <name evidence="5" type="ORF">OSTQU699_LOCUS8320</name>
</gene>
<comment type="similarity">
    <text evidence="1">Belongs to the SLBP family.</text>
</comment>
<dbReference type="GO" id="GO:0005737">
    <property type="term" value="C:cytoplasm"/>
    <property type="evidence" value="ECO:0007669"/>
    <property type="project" value="TreeGrafter"/>
</dbReference>
<keyword evidence="6" id="KW-1185">Reference proteome</keyword>
<feature type="region of interest" description="Disordered" evidence="3">
    <location>
        <begin position="298"/>
        <end position="367"/>
    </location>
</feature>
<protein>
    <recommendedName>
        <fullName evidence="4">Histone RNA hairpin-binding protein RNA-binding domain-containing protein</fullName>
    </recommendedName>
</protein>
<organism evidence="5 6">
    <name type="scientific">Ostreobium quekettii</name>
    <dbReference type="NCBI Taxonomy" id="121088"/>
    <lineage>
        <taxon>Eukaryota</taxon>
        <taxon>Viridiplantae</taxon>
        <taxon>Chlorophyta</taxon>
        <taxon>core chlorophytes</taxon>
        <taxon>Ulvophyceae</taxon>
        <taxon>TCBD clade</taxon>
        <taxon>Bryopsidales</taxon>
        <taxon>Ostreobineae</taxon>
        <taxon>Ostreobiaceae</taxon>
        <taxon>Ostreobium</taxon>
    </lineage>
</organism>
<dbReference type="Pfam" id="PF15247">
    <property type="entry name" value="SLBP_RNA_bind"/>
    <property type="match status" value="1"/>
</dbReference>
<evidence type="ECO:0000256" key="2">
    <source>
        <dbReference type="ARBA" id="ARBA00022884"/>
    </source>
</evidence>
<feature type="compositionally biased region" description="Basic residues" evidence="3">
    <location>
        <begin position="237"/>
        <end position="251"/>
    </location>
</feature>
<evidence type="ECO:0000256" key="1">
    <source>
        <dbReference type="ARBA" id="ARBA00006151"/>
    </source>
</evidence>
<dbReference type="GO" id="GO:0003729">
    <property type="term" value="F:mRNA binding"/>
    <property type="evidence" value="ECO:0007669"/>
    <property type="project" value="InterPro"/>
</dbReference>
<dbReference type="GO" id="GO:0071204">
    <property type="term" value="C:histone pre-mRNA 3'end processing complex"/>
    <property type="evidence" value="ECO:0007669"/>
    <property type="project" value="TreeGrafter"/>
</dbReference>
<feature type="compositionally biased region" description="Basic and acidic residues" evidence="3">
    <location>
        <begin position="334"/>
        <end position="348"/>
    </location>
</feature>
<feature type="region of interest" description="Disordered" evidence="3">
    <location>
        <begin position="1"/>
        <end position="35"/>
    </location>
</feature>
<comment type="caution">
    <text evidence="5">The sequence shown here is derived from an EMBL/GenBank/DDBJ whole genome shotgun (WGS) entry which is preliminary data.</text>
</comment>
<evidence type="ECO:0000313" key="5">
    <source>
        <dbReference type="EMBL" id="CAD7702963.1"/>
    </source>
</evidence>
<feature type="compositionally biased region" description="Basic and acidic residues" evidence="3">
    <location>
        <begin position="22"/>
        <end position="35"/>
    </location>
</feature>
<reference evidence="5" key="1">
    <citation type="submission" date="2020-12" db="EMBL/GenBank/DDBJ databases">
        <authorList>
            <person name="Iha C."/>
        </authorList>
    </citation>
    <scope>NUCLEOTIDE SEQUENCE</scope>
</reference>
<name>A0A8S1J703_9CHLO</name>
<keyword evidence="2" id="KW-0694">RNA-binding</keyword>
<evidence type="ECO:0000259" key="4">
    <source>
        <dbReference type="Pfam" id="PF15247"/>
    </source>
</evidence>
<dbReference type="InterPro" id="IPR038294">
    <property type="entry name" value="SLBP_RNA_bind_sf"/>
</dbReference>